<dbReference type="GO" id="GO:0005868">
    <property type="term" value="C:cytoplasmic dynein complex"/>
    <property type="evidence" value="ECO:0007669"/>
    <property type="project" value="InterPro"/>
</dbReference>
<keyword evidence="2" id="KW-1185">Reference proteome</keyword>
<dbReference type="EMBL" id="UYWW01002441">
    <property type="protein sequence ID" value="VDM11794.1"/>
    <property type="molecule type" value="Genomic_DNA"/>
</dbReference>
<protein>
    <recommendedName>
        <fullName evidence="3">WD_REPEATS_REGION domain-containing protein</fullName>
    </recommendedName>
</protein>
<dbReference type="InterPro" id="IPR015943">
    <property type="entry name" value="WD40/YVTN_repeat-like_dom_sf"/>
</dbReference>
<dbReference type="SUPFAM" id="SSF50978">
    <property type="entry name" value="WD40 repeat-like"/>
    <property type="match status" value="1"/>
</dbReference>
<dbReference type="Gene3D" id="2.130.10.10">
    <property type="entry name" value="YVTN repeat-like/Quinoprotein amine dehydrogenase"/>
    <property type="match status" value="1"/>
</dbReference>
<dbReference type="GO" id="GO:0005929">
    <property type="term" value="C:cilium"/>
    <property type="evidence" value="ECO:0007669"/>
    <property type="project" value="GOC"/>
</dbReference>
<dbReference type="PANTHER" id="PTHR16022">
    <property type="entry name" value="WD REPEAT DOMAIN 60"/>
    <property type="match status" value="1"/>
</dbReference>
<dbReference type="AlphaFoldDB" id="A0A3P7E6E0"/>
<reference evidence="1 2" key="1">
    <citation type="submission" date="2018-11" db="EMBL/GenBank/DDBJ databases">
        <authorList>
            <consortium name="Pathogen Informatics"/>
        </authorList>
    </citation>
    <scope>NUCLEOTIDE SEQUENCE [LARGE SCALE GENOMIC DNA]</scope>
</reference>
<accession>A0A3P7E6E0</accession>
<dbReference type="InterPro" id="IPR036322">
    <property type="entry name" value="WD40_repeat_dom_sf"/>
</dbReference>
<evidence type="ECO:0008006" key="3">
    <source>
        <dbReference type="Google" id="ProtNLM"/>
    </source>
</evidence>
<evidence type="ECO:0000313" key="2">
    <source>
        <dbReference type="Proteomes" id="UP000270924"/>
    </source>
</evidence>
<dbReference type="PANTHER" id="PTHR16022:SF0">
    <property type="entry name" value="CYTOPLASMIC DYNEIN 2 INTERMEDIATE CHAIN 1"/>
    <property type="match status" value="1"/>
</dbReference>
<dbReference type="OMA" id="MAQTSII"/>
<organism evidence="1 2">
    <name type="scientific">Wuchereria bancrofti</name>
    <dbReference type="NCBI Taxonomy" id="6293"/>
    <lineage>
        <taxon>Eukaryota</taxon>
        <taxon>Metazoa</taxon>
        <taxon>Ecdysozoa</taxon>
        <taxon>Nematoda</taxon>
        <taxon>Chromadorea</taxon>
        <taxon>Rhabditida</taxon>
        <taxon>Spirurina</taxon>
        <taxon>Spiruromorpha</taxon>
        <taxon>Filarioidea</taxon>
        <taxon>Onchocercidae</taxon>
        <taxon>Wuchereria</taxon>
    </lineage>
</organism>
<sequence>MAYDLREQNSLFTNKLRWHENGEMYPLRTAAYDTSFKAFNKKALEEDCQFAIVAISNIPSNIDSSETYQIVSVNEVGIVIIWTVINDESTRISDHDLGLRPGAQLKMAQTSIIRPDRIHFKLFYCLNLLNILSFASLNLNNLNSSRKMTVNCMVMVPINPAQFLLGTSRGIIINFISSKAIKLIGPRMYRNDFDLAAEVICISFSLESTFFLAGFSSGHISLHEISSVQPILTFESPQQSLLRVLFSPRLVFNPSLFYTIHTHGLLLVWDLTKSKKPEYIDNLNLKDGSVVTKAELQITSSSNSYTNLLAIGFSDGEVQLHGLSTSRNNRKGNKSLSNAIKAFQLEI</sequence>
<evidence type="ECO:0000313" key="1">
    <source>
        <dbReference type="EMBL" id="VDM11794.1"/>
    </source>
</evidence>
<gene>
    <name evidence="1" type="ORF">WBA_LOCUS5180</name>
</gene>
<dbReference type="Proteomes" id="UP000270924">
    <property type="component" value="Unassembled WGS sequence"/>
</dbReference>
<dbReference type="OrthoDB" id="2162425at2759"/>
<dbReference type="GO" id="GO:0045504">
    <property type="term" value="F:dynein heavy chain binding"/>
    <property type="evidence" value="ECO:0007669"/>
    <property type="project" value="InterPro"/>
</dbReference>
<name>A0A3P7E6E0_WUCBA</name>
<dbReference type="InParanoid" id="A0A3P7E6E0"/>
<dbReference type="GO" id="GO:0045503">
    <property type="term" value="F:dynein light chain binding"/>
    <property type="evidence" value="ECO:0007669"/>
    <property type="project" value="InterPro"/>
</dbReference>
<dbReference type="InterPro" id="IPR042505">
    <property type="entry name" value="DYNC2I1"/>
</dbReference>
<dbReference type="GO" id="GO:0042073">
    <property type="term" value="P:intraciliary transport"/>
    <property type="evidence" value="ECO:0007669"/>
    <property type="project" value="InterPro"/>
</dbReference>
<proteinExistence type="predicted"/>